<comment type="similarity">
    <text evidence="4">Belongs to the acetyltransferase family. AANAT subfamily.</text>
</comment>
<dbReference type="AlphaFoldDB" id="A0A067RHB4"/>
<evidence type="ECO:0000259" key="14">
    <source>
        <dbReference type="Pfam" id="PF00583"/>
    </source>
</evidence>
<keyword evidence="1" id="KW-0808">Transferase</keyword>
<dbReference type="GO" id="GO:0004059">
    <property type="term" value="F:aralkylamine N-acetyltransferase activity"/>
    <property type="evidence" value="ECO:0007669"/>
    <property type="project" value="UniProtKB-EC"/>
</dbReference>
<comment type="catalytic activity">
    <reaction evidence="6">
        <text>dopamine + (9Z)-octadecenoyl-CoA = N-(9Z-octadecanoyl)-dopamine + CoA + H(+)</text>
        <dbReference type="Rhea" id="RHEA:51380"/>
        <dbReference type="ChEBI" id="CHEBI:15378"/>
        <dbReference type="ChEBI" id="CHEBI:31883"/>
        <dbReference type="ChEBI" id="CHEBI:57287"/>
        <dbReference type="ChEBI" id="CHEBI:57387"/>
        <dbReference type="ChEBI" id="CHEBI:59905"/>
    </reaction>
    <physiologicalReaction direction="left-to-right" evidence="6">
        <dbReference type="Rhea" id="RHEA:51381"/>
    </physiologicalReaction>
</comment>
<evidence type="ECO:0000256" key="8">
    <source>
        <dbReference type="ARBA" id="ARBA00051284"/>
    </source>
</evidence>
<comment type="catalytic activity">
    <reaction evidence="11">
        <text>serotonin + hexadecanoyl-CoA = N-hexadecanoyl-serotonin + CoA + H(+)</text>
        <dbReference type="Rhea" id="RHEA:51384"/>
        <dbReference type="ChEBI" id="CHEBI:15378"/>
        <dbReference type="ChEBI" id="CHEBI:57287"/>
        <dbReference type="ChEBI" id="CHEBI:57379"/>
        <dbReference type="ChEBI" id="CHEBI:134059"/>
        <dbReference type="ChEBI" id="CHEBI:350546"/>
    </reaction>
    <physiologicalReaction direction="left-to-right" evidence="11">
        <dbReference type="Rhea" id="RHEA:51385"/>
    </physiologicalReaction>
</comment>
<comment type="catalytic activity">
    <reaction evidence="7">
        <text>serotonin + octadecanoyl-CoA = N-octadecanoyl-serotonin + CoA + H(+)</text>
        <dbReference type="Rhea" id="RHEA:51400"/>
        <dbReference type="ChEBI" id="CHEBI:15378"/>
        <dbReference type="ChEBI" id="CHEBI:57287"/>
        <dbReference type="ChEBI" id="CHEBI:57394"/>
        <dbReference type="ChEBI" id="CHEBI:134065"/>
        <dbReference type="ChEBI" id="CHEBI:350546"/>
    </reaction>
    <physiologicalReaction direction="left-to-right" evidence="7">
        <dbReference type="Rhea" id="RHEA:51401"/>
    </physiologicalReaction>
</comment>
<comment type="pathway">
    <text evidence="3">Aromatic compound metabolism; melatonin biosynthesis; melatonin from serotonin: step 1/2.</text>
</comment>
<comment type="catalytic activity">
    <reaction evidence="8">
        <text>serotonin + (5Z,8Z,11Z,14Z)-eicosatetraenoyl-CoA = N-[(5Z,8Z,11Z,14Z)-eicosatetraenoyl]-serotonin + CoA + H(+)</text>
        <dbReference type="Rhea" id="RHEA:51396"/>
        <dbReference type="ChEBI" id="CHEBI:15378"/>
        <dbReference type="ChEBI" id="CHEBI:57287"/>
        <dbReference type="ChEBI" id="CHEBI:57368"/>
        <dbReference type="ChEBI" id="CHEBI:132255"/>
        <dbReference type="ChEBI" id="CHEBI:350546"/>
    </reaction>
    <physiologicalReaction direction="left-to-right" evidence="8">
        <dbReference type="Rhea" id="RHEA:51397"/>
    </physiologicalReaction>
</comment>
<evidence type="ECO:0000313" key="15">
    <source>
        <dbReference type="EMBL" id="KDR23147.1"/>
    </source>
</evidence>
<evidence type="ECO:0000256" key="3">
    <source>
        <dbReference type="ARBA" id="ARBA00037926"/>
    </source>
</evidence>
<evidence type="ECO:0000256" key="7">
    <source>
        <dbReference type="ARBA" id="ARBA00050849"/>
    </source>
</evidence>
<feature type="domain" description="N-acetyltransferase" evidence="14">
    <location>
        <begin position="124"/>
        <end position="171"/>
    </location>
</feature>
<keyword evidence="16" id="KW-1185">Reference proteome</keyword>
<sequence length="252" mass="27685">MADTSCCKIRRTTASDYEGILQLMRCSFLRDEPLHVAVGLTDEDGACLEMEKFCLETLADGLSVVAVAPGGEVVGACLNGCHEPGHVGQMEAEAESCPNPKLKKILRFLATLERRADVFGKFPEVDKLLEIRTIAVDGAWRGRGVATALMERTRQIAPELGFALIKVDCTSEFSALAMMKLDAHCVFSMKYADYCAPNSDEPVFEPEPPHTGVKTFIQIVPQGEHSSQAQFDTDRSASWGVEEFENRTTNTF</sequence>
<dbReference type="OrthoDB" id="41532at2759"/>
<dbReference type="InParanoid" id="A0A067RHB4"/>
<evidence type="ECO:0000256" key="2">
    <source>
        <dbReference type="ARBA" id="ARBA00023315"/>
    </source>
</evidence>
<dbReference type="InterPro" id="IPR000182">
    <property type="entry name" value="GNAT_dom"/>
</dbReference>
<dbReference type="Gene3D" id="3.40.630.30">
    <property type="match status" value="1"/>
</dbReference>
<dbReference type="SUPFAM" id="SSF55729">
    <property type="entry name" value="Acyl-CoA N-acyltransferases (Nat)"/>
    <property type="match status" value="1"/>
</dbReference>
<evidence type="ECO:0000313" key="16">
    <source>
        <dbReference type="Proteomes" id="UP000027135"/>
    </source>
</evidence>
<dbReference type="Pfam" id="PF00583">
    <property type="entry name" value="Acetyltransf_1"/>
    <property type="match status" value="1"/>
</dbReference>
<evidence type="ECO:0000256" key="13">
    <source>
        <dbReference type="ARBA" id="ARBA00052491"/>
    </source>
</evidence>
<accession>A0A067RHB4</accession>
<comment type="catalytic activity">
    <reaction evidence="13">
        <text>serotonin + acetyl-CoA = N-acetylserotonin + CoA + H(+)</text>
        <dbReference type="Rhea" id="RHEA:25217"/>
        <dbReference type="ChEBI" id="CHEBI:15378"/>
        <dbReference type="ChEBI" id="CHEBI:17697"/>
        <dbReference type="ChEBI" id="CHEBI:57287"/>
        <dbReference type="ChEBI" id="CHEBI:57288"/>
        <dbReference type="ChEBI" id="CHEBI:350546"/>
        <dbReference type="EC" id="2.3.1.87"/>
    </reaction>
    <physiologicalReaction direction="left-to-right" evidence="13">
        <dbReference type="Rhea" id="RHEA:25218"/>
    </physiologicalReaction>
</comment>
<organism evidence="15 16">
    <name type="scientific">Zootermopsis nevadensis</name>
    <name type="common">Dampwood termite</name>
    <dbReference type="NCBI Taxonomy" id="136037"/>
    <lineage>
        <taxon>Eukaryota</taxon>
        <taxon>Metazoa</taxon>
        <taxon>Ecdysozoa</taxon>
        <taxon>Arthropoda</taxon>
        <taxon>Hexapoda</taxon>
        <taxon>Insecta</taxon>
        <taxon>Pterygota</taxon>
        <taxon>Neoptera</taxon>
        <taxon>Polyneoptera</taxon>
        <taxon>Dictyoptera</taxon>
        <taxon>Blattodea</taxon>
        <taxon>Blattoidea</taxon>
        <taxon>Termitoidae</taxon>
        <taxon>Termopsidae</taxon>
        <taxon>Zootermopsis</taxon>
    </lineage>
</organism>
<evidence type="ECO:0000256" key="9">
    <source>
        <dbReference type="ARBA" id="ARBA00051711"/>
    </source>
</evidence>
<evidence type="ECO:0000256" key="1">
    <source>
        <dbReference type="ARBA" id="ARBA00022679"/>
    </source>
</evidence>
<dbReference type="EC" id="2.3.1.87" evidence="5"/>
<dbReference type="FunCoup" id="A0A067RHB4">
    <property type="interactions" value="23"/>
</dbReference>
<dbReference type="PANTHER" id="PTHR20905:SF1">
    <property type="entry name" value="AT07410P-RELATED"/>
    <property type="match status" value="1"/>
</dbReference>
<evidence type="ECO:0000256" key="10">
    <source>
        <dbReference type="ARBA" id="ARBA00051823"/>
    </source>
</evidence>
<proteinExistence type="inferred from homology"/>
<evidence type="ECO:0000256" key="6">
    <source>
        <dbReference type="ARBA" id="ARBA00050189"/>
    </source>
</evidence>
<comment type="catalytic activity">
    <reaction evidence="10">
        <text>serotonin + (9Z)-octadecenoyl-CoA = N-(9Z-octadecenoyl)-serotonin + CoA + H(+)</text>
        <dbReference type="Rhea" id="RHEA:51392"/>
        <dbReference type="ChEBI" id="CHEBI:15378"/>
        <dbReference type="ChEBI" id="CHEBI:57287"/>
        <dbReference type="ChEBI" id="CHEBI:57387"/>
        <dbReference type="ChEBI" id="CHEBI:134064"/>
        <dbReference type="ChEBI" id="CHEBI:350546"/>
    </reaction>
    <physiologicalReaction direction="left-to-right" evidence="10">
        <dbReference type="Rhea" id="RHEA:51393"/>
    </physiologicalReaction>
</comment>
<evidence type="ECO:0000256" key="5">
    <source>
        <dbReference type="ARBA" id="ARBA00039114"/>
    </source>
</evidence>
<protein>
    <recommendedName>
        <fullName evidence="5">aralkylamine N-acetyltransferase</fullName>
        <ecNumber evidence="5">2.3.1.87</ecNumber>
    </recommendedName>
</protein>
<keyword evidence="2" id="KW-0012">Acyltransferase</keyword>
<dbReference type="FunFam" id="3.40.630.30:FF:000046">
    <property type="entry name" value="Dopamine N-acetyltransferase"/>
    <property type="match status" value="1"/>
</dbReference>
<comment type="catalytic activity">
    <reaction evidence="12">
        <text>dopamine + hexadecanoyl-CoA = N-hexadecanoyl-dopamine + CoA + H(+)</text>
        <dbReference type="Rhea" id="RHEA:51376"/>
        <dbReference type="ChEBI" id="CHEBI:15378"/>
        <dbReference type="ChEBI" id="CHEBI:57287"/>
        <dbReference type="ChEBI" id="CHEBI:57379"/>
        <dbReference type="ChEBI" id="CHEBI:59905"/>
        <dbReference type="ChEBI" id="CHEBI:134058"/>
    </reaction>
    <physiologicalReaction direction="left-to-right" evidence="12">
        <dbReference type="Rhea" id="RHEA:51377"/>
    </physiologicalReaction>
</comment>
<dbReference type="CDD" id="cd04301">
    <property type="entry name" value="NAT_SF"/>
    <property type="match status" value="1"/>
</dbReference>
<dbReference type="STRING" id="136037.A0A067RHB4"/>
<evidence type="ECO:0000256" key="12">
    <source>
        <dbReference type="ARBA" id="ARBA00052335"/>
    </source>
</evidence>
<dbReference type="eggNOG" id="ENOG502S2IU">
    <property type="taxonomic scope" value="Eukaryota"/>
</dbReference>
<dbReference type="Proteomes" id="UP000027135">
    <property type="component" value="Unassembled WGS sequence"/>
</dbReference>
<gene>
    <name evidence="15" type="ORF">L798_15229</name>
</gene>
<name>A0A067RHB4_ZOONE</name>
<comment type="catalytic activity">
    <reaction evidence="9">
        <text>dopamine + acetyl-CoA = N-acetyldopamine + CoA + H(+)</text>
        <dbReference type="Rhea" id="RHEA:51388"/>
        <dbReference type="ChEBI" id="CHEBI:15378"/>
        <dbReference type="ChEBI" id="CHEBI:57287"/>
        <dbReference type="ChEBI" id="CHEBI:57288"/>
        <dbReference type="ChEBI" id="CHEBI:59905"/>
        <dbReference type="ChEBI" id="CHEBI:125678"/>
    </reaction>
    <physiologicalReaction direction="left-to-right" evidence="9">
        <dbReference type="Rhea" id="RHEA:51389"/>
    </physiologicalReaction>
</comment>
<dbReference type="EMBL" id="KK852473">
    <property type="protein sequence ID" value="KDR23147.1"/>
    <property type="molecule type" value="Genomic_DNA"/>
</dbReference>
<evidence type="ECO:0000256" key="11">
    <source>
        <dbReference type="ARBA" id="ARBA00052178"/>
    </source>
</evidence>
<dbReference type="PANTHER" id="PTHR20905">
    <property type="entry name" value="N-ACETYLTRANSFERASE-RELATED"/>
    <property type="match status" value="1"/>
</dbReference>
<evidence type="ECO:0000256" key="4">
    <source>
        <dbReference type="ARBA" id="ARBA00038182"/>
    </source>
</evidence>
<reference evidence="15 16" key="1">
    <citation type="journal article" date="2014" name="Nat. Commun.">
        <title>Molecular traces of alternative social organization in a termite genome.</title>
        <authorList>
            <person name="Terrapon N."/>
            <person name="Li C."/>
            <person name="Robertson H.M."/>
            <person name="Ji L."/>
            <person name="Meng X."/>
            <person name="Booth W."/>
            <person name="Chen Z."/>
            <person name="Childers C.P."/>
            <person name="Glastad K.M."/>
            <person name="Gokhale K."/>
            <person name="Gowin J."/>
            <person name="Gronenberg W."/>
            <person name="Hermansen R.A."/>
            <person name="Hu H."/>
            <person name="Hunt B.G."/>
            <person name="Huylmans A.K."/>
            <person name="Khalil S.M."/>
            <person name="Mitchell R.D."/>
            <person name="Munoz-Torres M.C."/>
            <person name="Mustard J.A."/>
            <person name="Pan H."/>
            <person name="Reese J.T."/>
            <person name="Scharf M.E."/>
            <person name="Sun F."/>
            <person name="Vogel H."/>
            <person name="Xiao J."/>
            <person name="Yang W."/>
            <person name="Yang Z."/>
            <person name="Yang Z."/>
            <person name="Zhou J."/>
            <person name="Zhu J."/>
            <person name="Brent C.S."/>
            <person name="Elsik C.G."/>
            <person name="Goodisman M.A."/>
            <person name="Liberles D.A."/>
            <person name="Roe R.M."/>
            <person name="Vargo E.L."/>
            <person name="Vilcinskas A."/>
            <person name="Wang J."/>
            <person name="Bornberg-Bauer E."/>
            <person name="Korb J."/>
            <person name="Zhang G."/>
            <person name="Liebig J."/>
        </authorList>
    </citation>
    <scope>NUCLEOTIDE SEQUENCE [LARGE SCALE GENOMIC DNA]</scope>
    <source>
        <tissue evidence="15">Whole organism</tissue>
    </source>
</reference>
<dbReference type="InterPro" id="IPR016181">
    <property type="entry name" value="Acyl_CoA_acyltransferase"/>
</dbReference>